<evidence type="ECO:0000313" key="2">
    <source>
        <dbReference type="Proteomes" id="UP001152622"/>
    </source>
</evidence>
<reference evidence="1" key="1">
    <citation type="journal article" date="2023" name="Science">
        <title>Genome structures resolve the early diversification of teleost fishes.</title>
        <authorList>
            <person name="Parey E."/>
            <person name="Louis A."/>
            <person name="Montfort J."/>
            <person name="Bouchez O."/>
            <person name="Roques C."/>
            <person name="Iampietro C."/>
            <person name="Lluch J."/>
            <person name="Castinel A."/>
            <person name="Donnadieu C."/>
            <person name="Desvignes T."/>
            <person name="Floi Bucao C."/>
            <person name="Jouanno E."/>
            <person name="Wen M."/>
            <person name="Mejri S."/>
            <person name="Dirks R."/>
            <person name="Jansen H."/>
            <person name="Henkel C."/>
            <person name="Chen W.J."/>
            <person name="Zahm M."/>
            <person name="Cabau C."/>
            <person name="Klopp C."/>
            <person name="Thompson A.W."/>
            <person name="Robinson-Rechavi M."/>
            <person name="Braasch I."/>
            <person name="Lecointre G."/>
            <person name="Bobe J."/>
            <person name="Postlethwait J.H."/>
            <person name="Berthelot C."/>
            <person name="Roest Crollius H."/>
            <person name="Guiguen Y."/>
        </authorList>
    </citation>
    <scope>NUCLEOTIDE SEQUENCE</scope>
    <source>
        <strain evidence="1">WJC10195</strain>
    </source>
</reference>
<protein>
    <submittedName>
        <fullName evidence="1">Uncharacterized protein</fullName>
    </submittedName>
</protein>
<accession>A0A9Q1FDH3</accession>
<evidence type="ECO:0000313" key="1">
    <source>
        <dbReference type="EMBL" id="KAJ8356045.1"/>
    </source>
</evidence>
<name>A0A9Q1FDH3_SYNKA</name>
<comment type="caution">
    <text evidence="1">The sequence shown here is derived from an EMBL/GenBank/DDBJ whole genome shotgun (WGS) entry which is preliminary data.</text>
</comment>
<keyword evidence="2" id="KW-1185">Reference proteome</keyword>
<dbReference type="AlphaFoldDB" id="A0A9Q1FDH3"/>
<sequence length="159" mass="17333">MFVIRVAGRIFIVLRKEALSGRWCGKTRGVRVRRRHSVCETLRLRPRSPRSLVRVPSRAYLSFDREPGPRLTLPGCAAPRPSISVSAARLRNPPARAGSSLRRAGAKWSFYRILTGPTCISAGPTAKGGKPGCHISSPPRAVCGRGGANRQIIKKAELN</sequence>
<proteinExistence type="predicted"/>
<dbReference type="Proteomes" id="UP001152622">
    <property type="component" value="Chromosome 6"/>
</dbReference>
<organism evidence="1 2">
    <name type="scientific">Synaphobranchus kaupii</name>
    <name type="common">Kaup's arrowtooth eel</name>
    <dbReference type="NCBI Taxonomy" id="118154"/>
    <lineage>
        <taxon>Eukaryota</taxon>
        <taxon>Metazoa</taxon>
        <taxon>Chordata</taxon>
        <taxon>Craniata</taxon>
        <taxon>Vertebrata</taxon>
        <taxon>Euteleostomi</taxon>
        <taxon>Actinopterygii</taxon>
        <taxon>Neopterygii</taxon>
        <taxon>Teleostei</taxon>
        <taxon>Anguilliformes</taxon>
        <taxon>Synaphobranchidae</taxon>
        <taxon>Synaphobranchus</taxon>
    </lineage>
</organism>
<gene>
    <name evidence="1" type="ORF">SKAU_G00188390</name>
</gene>
<dbReference type="EMBL" id="JAINUF010000006">
    <property type="protein sequence ID" value="KAJ8356045.1"/>
    <property type="molecule type" value="Genomic_DNA"/>
</dbReference>